<reference evidence="2" key="2">
    <citation type="submission" date="2015-01" db="EMBL/GenBank/DDBJ databases">
        <title>Evolutionary Origins and Diversification of the Mycorrhizal Mutualists.</title>
        <authorList>
            <consortium name="DOE Joint Genome Institute"/>
            <consortium name="Mycorrhizal Genomics Consortium"/>
            <person name="Kohler A."/>
            <person name="Kuo A."/>
            <person name="Nagy L.G."/>
            <person name="Floudas D."/>
            <person name="Copeland A."/>
            <person name="Barry K.W."/>
            <person name="Cichocki N."/>
            <person name="Veneault-Fourrey C."/>
            <person name="LaButti K."/>
            <person name="Lindquist E.A."/>
            <person name="Lipzen A."/>
            <person name="Lundell T."/>
            <person name="Morin E."/>
            <person name="Murat C."/>
            <person name="Riley R."/>
            <person name="Ohm R."/>
            <person name="Sun H."/>
            <person name="Tunlid A."/>
            <person name="Henrissat B."/>
            <person name="Grigoriev I.V."/>
            <person name="Hibbett D.S."/>
            <person name="Martin F."/>
        </authorList>
    </citation>
    <scope>NUCLEOTIDE SEQUENCE [LARGE SCALE GENOMIC DNA]</scope>
    <source>
        <strain evidence="2">Zn</strain>
    </source>
</reference>
<reference evidence="1 2" key="1">
    <citation type="submission" date="2014-04" db="EMBL/GenBank/DDBJ databases">
        <authorList>
            <consortium name="DOE Joint Genome Institute"/>
            <person name="Kuo A."/>
            <person name="Martino E."/>
            <person name="Perotto S."/>
            <person name="Kohler A."/>
            <person name="Nagy L.G."/>
            <person name="Floudas D."/>
            <person name="Copeland A."/>
            <person name="Barry K.W."/>
            <person name="Cichocki N."/>
            <person name="Veneault-Fourrey C."/>
            <person name="LaButti K."/>
            <person name="Lindquist E.A."/>
            <person name="Lipzen A."/>
            <person name="Lundell T."/>
            <person name="Morin E."/>
            <person name="Murat C."/>
            <person name="Sun H."/>
            <person name="Tunlid A."/>
            <person name="Henrissat B."/>
            <person name="Grigoriev I.V."/>
            <person name="Hibbett D.S."/>
            <person name="Martin F."/>
            <person name="Nordberg H.P."/>
            <person name="Cantor M.N."/>
            <person name="Hua S.X."/>
        </authorList>
    </citation>
    <scope>NUCLEOTIDE SEQUENCE [LARGE SCALE GENOMIC DNA]</scope>
    <source>
        <strain evidence="1 2">Zn</strain>
    </source>
</reference>
<organism evidence="1 2">
    <name type="scientific">Oidiodendron maius (strain Zn)</name>
    <dbReference type="NCBI Taxonomy" id="913774"/>
    <lineage>
        <taxon>Eukaryota</taxon>
        <taxon>Fungi</taxon>
        <taxon>Dikarya</taxon>
        <taxon>Ascomycota</taxon>
        <taxon>Pezizomycotina</taxon>
        <taxon>Leotiomycetes</taxon>
        <taxon>Leotiomycetes incertae sedis</taxon>
        <taxon>Myxotrichaceae</taxon>
        <taxon>Oidiodendron</taxon>
    </lineage>
</organism>
<keyword evidence="2" id="KW-1185">Reference proteome</keyword>
<accession>A0A0C3D9B9</accession>
<dbReference type="STRING" id="913774.A0A0C3D9B9"/>
<evidence type="ECO:0000313" key="2">
    <source>
        <dbReference type="Proteomes" id="UP000054321"/>
    </source>
</evidence>
<dbReference type="InParanoid" id="A0A0C3D9B9"/>
<evidence type="ECO:0000313" key="1">
    <source>
        <dbReference type="EMBL" id="KIM98532.1"/>
    </source>
</evidence>
<dbReference type="Proteomes" id="UP000054321">
    <property type="component" value="Unassembled WGS sequence"/>
</dbReference>
<proteinExistence type="predicted"/>
<gene>
    <name evidence="1" type="ORF">OIDMADRAFT_20113</name>
</gene>
<dbReference type="EMBL" id="KN832880">
    <property type="protein sequence ID" value="KIM98532.1"/>
    <property type="molecule type" value="Genomic_DNA"/>
</dbReference>
<dbReference type="HOGENOM" id="CLU_2134227_0_0_1"/>
<sequence length="113" mass="12323">MGQRSGVGVICSSDNLVSTNIRQGSTSHQPNFAQIGSDATKDEPFWFINGYDDSQVGSVNNMTDIDLDFMQTPDRSVEGNASQAIPWEQWDTWLAESNAMLPFSSAWDSGLGS</sequence>
<dbReference type="AlphaFoldDB" id="A0A0C3D9B9"/>
<name>A0A0C3D9B9_OIDMZ</name>
<protein>
    <submittedName>
        <fullName evidence="1">Uncharacterized protein</fullName>
    </submittedName>
</protein>